<evidence type="ECO:0000313" key="1">
    <source>
        <dbReference type="EMBL" id="AWR95412.1"/>
    </source>
</evidence>
<name>A0A2U9IH81_9CREN</name>
<accession>A0A2U9IH81</accession>
<sequence>MWFNTFKVRFLFLYKINMAIDLLCPSPKLSYSCKLIKYVPFPINHRPNSLQEVWSFEGDVLLLDISGEIIEQRYIQILT</sequence>
<dbReference type="KEGG" id="abri:DFR85_13220"/>
<reference evidence="1 2" key="1">
    <citation type="submission" date="2018-05" db="EMBL/GenBank/DDBJ databases">
        <title>Complete Genome Sequences of Extremely Thermoacidophilic, Metal-Mobilizing Type-Strain Members of the Archaeal Family Sulfolobaceae: Acidianus brierleyi DSM-1651T, Acidianus sulfidivorans DSM-18786T, Metallosphaera hakonensis DSM-7519T, and Metallosphaera prunae DSM-10039T.</title>
        <authorList>
            <person name="Counts J.A."/>
            <person name="Kelly R.M."/>
        </authorList>
    </citation>
    <scope>NUCLEOTIDE SEQUENCE [LARGE SCALE GENOMIC DNA]</scope>
    <source>
        <strain evidence="1 2">DSM 1651</strain>
    </source>
</reference>
<dbReference type="Proteomes" id="UP000248044">
    <property type="component" value="Chromosome"/>
</dbReference>
<keyword evidence="2" id="KW-1185">Reference proteome</keyword>
<organism evidence="1 2">
    <name type="scientific">Acidianus brierleyi</name>
    <dbReference type="NCBI Taxonomy" id="41673"/>
    <lineage>
        <taxon>Archaea</taxon>
        <taxon>Thermoproteota</taxon>
        <taxon>Thermoprotei</taxon>
        <taxon>Sulfolobales</taxon>
        <taxon>Sulfolobaceae</taxon>
        <taxon>Acidianus</taxon>
    </lineage>
</organism>
<protein>
    <submittedName>
        <fullName evidence="1">Uncharacterized protein</fullName>
    </submittedName>
</protein>
<evidence type="ECO:0000313" key="2">
    <source>
        <dbReference type="Proteomes" id="UP000248044"/>
    </source>
</evidence>
<gene>
    <name evidence="1" type="ORF">DFR85_13220</name>
</gene>
<proteinExistence type="predicted"/>
<dbReference type="AlphaFoldDB" id="A0A2U9IH81"/>
<dbReference type="EMBL" id="CP029289">
    <property type="protein sequence ID" value="AWR95412.1"/>
    <property type="molecule type" value="Genomic_DNA"/>
</dbReference>